<dbReference type="Gene3D" id="3.90.190.20">
    <property type="entry name" value="Mur ligase, C-terminal domain"/>
    <property type="match status" value="1"/>
</dbReference>
<evidence type="ECO:0000256" key="5">
    <source>
        <dbReference type="ARBA" id="ARBA00022741"/>
    </source>
</evidence>
<proteinExistence type="predicted"/>
<dbReference type="EMBL" id="LCKF01000004">
    <property type="protein sequence ID" value="KKT92232.1"/>
    <property type="molecule type" value="Genomic_DNA"/>
</dbReference>
<dbReference type="SUPFAM" id="SSF53244">
    <property type="entry name" value="MurD-like peptide ligases, peptide-binding domain"/>
    <property type="match status" value="1"/>
</dbReference>
<dbReference type="AlphaFoldDB" id="A0A0G1NGJ5"/>
<evidence type="ECO:0000256" key="4">
    <source>
        <dbReference type="ARBA" id="ARBA00022598"/>
    </source>
</evidence>
<gene>
    <name evidence="8" type="ORF">UW92_C0004G0015</name>
</gene>
<dbReference type="Gene3D" id="3.40.1190.10">
    <property type="entry name" value="Mur-like, catalytic domain"/>
    <property type="match status" value="1"/>
</dbReference>
<accession>A0A0G1NGJ5</accession>
<comment type="caution">
    <text evidence="8">The sequence shown here is derived from an EMBL/GenBank/DDBJ whole genome shotgun (WGS) entry which is preliminary data.</text>
</comment>
<keyword evidence="4 8" id="KW-0436">Ligase</keyword>
<dbReference type="InterPro" id="IPR036615">
    <property type="entry name" value="Mur_ligase_C_dom_sf"/>
</dbReference>
<evidence type="ECO:0000313" key="9">
    <source>
        <dbReference type="Proteomes" id="UP000033966"/>
    </source>
</evidence>
<sequence length="383" mass="43516">MENAKNPIVAITGTRGKTTITNWTAHFLRAKYKKTKASGNSSNDAFLKLLLRLAEDKKTPAVLEISSFQLEGISTNLLPDNSVELSGRGPDVAVITNLYRDHLNRHETMRNYALAKANIFKNQTKKQALILNYDNPWTRFFLSQKPKAKVFFISLYKNPPTKYFLIRANKKIVFGDGKKERVVLSGKIVEKIEKLGEHNIYNFLASALTAYLLGISWKEIEKRAKTLPQISLREEVILKRKNLTVVNDSAGTSPEATIVGIRRFTEKGKIILITGGTDKNLEFHKLAGEIKKDILPRNLFLLNGSATQKLVAELKKTRYFRGAKPQIFESLKEILISVRKILDTEYYTPTTVLFSPGSASFEKFRNEFDRGEKFGKYTKQLFC</sequence>
<dbReference type="Proteomes" id="UP000033966">
    <property type="component" value="Unassembled WGS sequence"/>
</dbReference>
<keyword evidence="5" id="KW-0547">Nucleotide-binding</keyword>
<evidence type="ECO:0000256" key="1">
    <source>
        <dbReference type="ARBA" id="ARBA00004496"/>
    </source>
</evidence>
<dbReference type="NCBIfam" id="TIGR01087">
    <property type="entry name" value="murD"/>
    <property type="match status" value="1"/>
</dbReference>
<keyword evidence="6" id="KW-0067">ATP-binding</keyword>
<evidence type="ECO:0000313" key="8">
    <source>
        <dbReference type="EMBL" id="KKT92232.1"/>
    </source>
</evidence>
<evidence type="ECO:0000256" key="2">
    <source>
        <dbReference type="ARBA" id="ARBA00004752"/>
    </source>
</evidence>
<feature type="domain" description="Mur ligase central" evidence="7">
    <location>
        <begin position="11"/>
        <end position="209"/>
    </location>
</feature>
<dbReference type="PANTHER" id="PTHR43692">
    <property type="entry name" value="UDP-N-ACETYLMURAMOYLALANINE--D-GLUTAMATE LIGASE"/>
    <property type="match status" value="1"/>
</dbReference>
<dbReference type="GO" id="GO:0008764">
    <property type="term" value="F:UDP-N-acetylmuramoylalanine-D-glutamate ligase activity"/>
    <property type="evidence" value="ECO:0007669"/>
    <property type="project" value="InterPro"/>
</dbReference>
<evidence type="ECO:0000256" key="3">
    <source>
        <dbReference type="ARBA" id="ARBA00022490"/>
    </source>
</evidence>
<dbReference type="PATRIC" id="fig|1618662.3.peg.136"/>
<evidence type="ECO:0000259" key="7">
    <source>
        <dbReference type="Pfam" id="PF08245"/>
    </source>
</evidence>
<dbReference type="InterPro" id="IPR005762">
    <property type="entry name" value="MurD"/>
</dbReference>
<evidence type="ECO:0000256" key="6">
    <source>
        <dbReference type="ARBA" id="ARBA00022840"/>
    </source>
</evidence>
<dbReference type="PANTHER" id="PTHR43692:SF1">
    <property type="entry name" value="UDP-N-ACETYLMURAMOYLALANINE--D-GLUTAMATE LIGASE"/>
    <property type="match status" value="1"/>
</dbReference>
<protein>
    <submittedName>
        <fullName evidence="8">UDP-N-acetylmuramoylalanine-D-glutamate ligase</fullName>
    </submittedName>
</protein>
<comment type="pathway">
    <text evidence="2">Cell wall biogenesis; peptidoglycan biosynthesis.</text>
</comment>
<keyword evidence="3" id="KW-0963">Cytoplasm</keyword>
<dbReference type="GO" id="GO:0009252">
    <property type="term" value="P:peptidoglycan biosynthetic process"/>
    <property type="evidence" value="ECO:0007669"/>
    <property type="project" value="UniProtKB-UniPathway"/>
</dbReference>
<dbReference type="Pfam" id="PF08245">
    <property type="entry name" value="Mur_ligase_M"/>
    <property type="match status" value="1"/>
</dbReference>
<comment type="subcellular location">
    <subcellularLocation>
        <location evidence="1">Cytoplasm</location>
    </subcellularLocation>
</comment>
<dbReference type="UniPathway" id="UPA00219"/>
<dbReference type="InterPro" id="IPR036565">
    <property type="entry name" value="Mur-like_cat_sf"/>
</dbReference>
<reference evidence="8 9" key="1">
    <citation type="journal article" date="2015" name="Nature">
        <title>rRNA introns, odd ribosomes, and small enigmatic genomes across a large radiation of phyla.</title>
        <authorList>
            <person name="Brown C.T."/>
            <person name="Hug L.A."/>
            <person name="Thomas B.C."/>
            <person name="Sharon I."/>
            <person name="Castelle C.J."/>
            <person name="Singh A."/>
            <person name="Wilkins M.J."/>
            <person name="Williams K.H."/>
            <person name="Banfield J.F."/>
        </authorList>
    </citation>
    <scope>NUCLEOTIDE SEQUENCE [LARGE SCALE GENOMIC DNA]</scope>
</reference>
<dbReference type="GO" id="GO:0051301">
    <property type="term" value="P:cell division"/>
    <property type="evidence" value="ECO:0007669"/>
    <property type="project" value="InterPro"/>
</dbReference>
<dbReference type="SUPFAM" id="SSF53623">
    <property type="entry name" value="MurD-like peptide ligases, catalytic domain"/>
    <property type="match status" value="1"/>
</dbReference>
<dbReference type="GO" id="GO:0005737">
    <property type="term" value="C:cytoplasm"/>
    <property type="evidence" value="ECO:0007669"/>
    <property type="project" value="UniProtKB-SubCell"/>
</dbReference>
<dbReference type="InterPro" id="IPR013221">
    <property type="entry name" value="Mur_ligase_cen"/>
</dbReference>
<name>A0A0G1NGJ5_9BACT</name>
<dbReference type="GO" id="GO:0008360">
    <property type="term" value="P:regulation of cell shape"/>
    <property type="evidence" value="ECO:0007669"/>
    <property type="project" value="InterPro"/>
</dbReference>
<dbReference type="GO" id="GO:0005524">
    <property type="term" value="F:ATP binding"/>
    <property type="evidence" value="ECO:0007669"/>
    <property type="project" value="UniProtKB-KW"/>
</dbReference>
<organism evidence="8 9">
    <name type="scientific">Candidatus Jorgensenbacteria bacterium GW2011_GWA2_45_13</name>
    <dbReference type="NCBI Taxonomy" id="1618662"/>
    <lineage>
        <taxon>Bacteria</taxon>
        <taxon>Candidatus Joergenseniibacteriota</taxon>
    </lineage>
</organism>